<evidence type="ECO:0000256" key="5">
    <source>
        <dbReference type="SAM" id="Phobius"/>
    </source>
</evidence>
<keyword evidence="7" id="KW-1185">Reference proteome</keyword>
<organism evidence="6 7">
    <name type="scientific">Flavobacterium micromati</name>
    <dbReference type="NCBI Taxonomy" id="229205"/>
    <lineage>
        <taxon>Bacteria</taxon>
        <taxon>Pseudomonadati</taxon>
        <taxon>Bacteroidota</taxon>
        <taxon>Flavobacteriia</taxon>
        <taxon>Flavobacteriales</taxon>
        <taxon>Flavobacteriaceae</taxon>
        <taxon>Flavobacterium</taxon>
    </lineage>
</organism>
<dbReference type="STRING" id="229205.SAMN05444372_101422"/>
<evidence type="ECO:0000313" key="7">
    <source>
        <dbReference type="Proteomes" id="UP000184020"/>
    </source>
</evidence>
<dbReference type="GO" id="GO:0009403">
    <property type="term" value="P:toxin biosynthetic process"/>
    <property type="evidence" value="ECO:0007669"/>
    <property type="project" value="InterPro"/>
</dbReference>
<keyword evidence="2 5" id="KW-0812">Transmembrane</keyword>
<sequence>MCNNSFIFALSILHTNTMGFLDIILCALLVFAFYKGVINGLFIELASLVSLILGIYFAIKFSSFIKEILMGIVKWNPNTILVVAFALTFIVVVIAINLLGKFLTGIANLAFLGWLNKIGGGFFRVLKTVLIVSVVFSVFEKINYNNFLAKKETLDNSIFYNPIQKIAGYVFPSIKKGYEEMKKKA</sequence>
<dbReference type="EMBL" id="FQWF01000001">
    <property type="protein sequence ID" value="SHF98131.1"/>
    <property type="molecule type" value="Genomic_DNA"/>
</dbReference>
<evidence type="ECO:0000256" key="2">
    <source>
        <dbReference type="ARBA" id="ARBA00022692"/>
    </source>
</evidence>
<evidence type="ECO:0000313" key="6">
    <source>
        <dbReference type="EMBL" id="SHF98131.1"/>
    </source>
</evidence>
<evidence type="ECO:0000256" key="1">
    <source>
        <dbReference type="ARBA" id="ARBA00004141"/>
    </source>
</evidence>
<comment type="subcellular location">
    <subcellularLocation>
        <location evidence="1">Membrane</location>
        <topology evidence="1">Multi-pass membrane protein</topology>
    </subcellularLocation>
</comment>
<keyword evidence="3 5" id="KW-1133">Transmembrane helix</keyword>
<feature type="transmembrane region" description="Helical" evidence="5">
    <location>
        <begin position="6"/>
        <end position="34"/>
    </location>
</feature>
<gene>
    <name evidence="6" type="ORF">SAMN05444372_101422</name>
</gene>
<accession>A0A1M5G3T9</accession>
<dbReference type="PANTHER" id="PTHR37306:SF1">
    <property type="entry name" value="COLICIN V PRODUCTION PROTEIN"/>
    <property type="match status" value="1"/>
</dbReference>
<feature type="transmembrane region" description="Helical" evidence="5">
    <location>
        <begin position="79"/>
        <end position="100"/>
    </location>
</feature>
<evidence type="ECO:0000256" key="3">
    <source>
        <dbReference type="ARBA" id="ARBA00022989"/>
    </source>
</evidence>
<proteinExistence type="predicted"/>
<feature type="transmembrane region" description="Helical" evidence="5">
    <location>
        <begin position="41"/>
        <end position="59"/>
    </location>
</feature>
<name>A0A1M5G3T9_9FLAO</name>
<dbReference type="Pfam" id="PF02674">
    <property type="entry name" value="Colicin_V"/>
    <property type="match status" value="1"/>
</dbReference>
<keyword evidence="4 5" id="KW-0472">Membrane</keyword>
<dbReference type="AlphaFoldDB" id="A0A1M5G3T9"/>
<feature type="transmembrane region" description="Helical" evidence="5">
    <location>
        <begin position="121"/>
        <end position="139"/>
    </location>
</feature>
<dbReference type="InterPro" id="IPR003825">
    <property type="entry name" value="Colicin-V_CvpA"/>
</dbReference>
<dbReference type="GO" id="GO:0016020">
    <property type="term" value="C:membrane"/>
    <property type="evidence" value="ECO:0007669"/>
    <property type="project" value="UniProtKB-SubCell"/>
</dbReference>
<dbReference type="Proteomes" id="UP000184020">
    <property type="component" value="Unassembled WGS sequence"/>
</dbReference>
<protein>
    <submittedName>
        <fullName evidence="6">Membrane protein required for colicin V production</fullName>
    </submittedName>
</protein>
<reference evidence="7" key="1">
    <citation type="submission" date="2016-11" db="EMBL/GenBank/DDBJ databases">
        <authorList>
            <person name="Varghese N."/>
            <person name="Submissions S."/>
        </authorList>
    </citation>
    <scope>NUCLEOTIDE SEQUENCE [LARGE SCALE GENOMIC DNA]</scope>
    <source>
        <strain evidence="7">DSM 17659</strain>
    </source>
</reference>
<dbReference type="PANTHER" id="PTHR37306">
    <property type="entry name" value="COLICIN V PRODUCTION PROTEIN"/>
    <property type="match status" value="1"/>
</dbReference>
<evidence type="ECO:0000256" key="4">
    <source>
        <dbReference type="ARBA" id="ARBA00023136"/>
    </source>
</evidence>